<dbReference type="OrthoDB" id="1878542at2759"/>
<name>A0A833RLC0_9POAL</name>
<dbReference type="PANTHER" id="PTHR45934">
    <property type="entry name" value="FAD/NAD(P)-BINDING OXIDOREDUCTASE FAMILY PROTEIN"/>
    <property type="match status" value="1"/>
</dbReference>
<gene>
    <name evidence="5" type="ORF">FCM35_KLT00165</name>
</gene>
<evidence type="ECO:0000259" key="4">
    <source>
        <dbReference type="Pfam" id="PF01494"/>
    </source>
</evidence>
<dbReference type="InterPro" id="IPR044560">
    <property type="entry name" value="MOase"/>
</dbReference>
<dbReference type="Proteomes" id="UP000623129">
    <property type="component" value="Unassembled WGS sequence"/>
</dbReference>
<dbReference type="AlphaFoldDB" id="A0A833RLC0"/>
<dbReference type="InterPro" id="IPR036188">
    <property type="entry name" value="FAD/NAD-bd_sf"/>
</dbReference>
<evidence type="ECO:0000313" key="6">
    <source>
        <dbReference type="Proteomes" id="UP000623129"/>
    </source>
</evidence>
<evidence type="ECO:0000256" key="2">
    <source>
        <dbReference type="ARBA" id="ARBA00023033"/>
    </source>
</evidence>
<dbReference type="GO" id="GO:0004497">
    <property type="term" value="F:monooxygenase activity"/>
    <property type="evidence" value="ECO:0007669"/>
    <property type="project" value="UniProtKB-KW"/>
</dbReference>
<sequence>MVENEEIVIVGGGIAGVATAVALKRVGFRARVLERHQELRAGGTALNLSPNAWFALRALGVDHKLTSTYQIFTKSLITNLETGATQEMVLPMKKDRGDDIGTRCVKREALLKVLAEELPPDAIRFSSKLISIKSEILEDSSKITALHLDDGTIVKAKVVIGCDGVHSAVAQWLGLSQPLNSGRSAVYGLSVFPEDHGFEMMVWQYLGVGIRAGFIPLNSREVNWFFVHESSSLEQDVSRSPEMILKEITDNLAKDFPSNFLTVAKHTDLSSLAWAPLRFRVPWNVALGRAQDGNVTVAGDAMHPMTPDLGQGGCSALEDAVVLARCLSQAHKTAADDKQYVDERRWRVTGLIAGSWLSGWVQQSGSGAQKWWSGATRWIRDRYIYKFVLPWLVDLVWKDCGDLSSPVK</sequence>
<dbReference type="SUPFAM" id="SSF51905">
    <property type="entry name" value="FAD/NAD(P)-binding domain"/>
    <property type="match status" value="1"/>
</dbReference>
<keyword evidence="1" id="KW-0560">Oxidoreductase</keyword>
<reference evidence="5" key="1">
    <citation type="submission" date="2020-01" db="EMBL/GenBank/DDBJ databases">
        <title>Genome sequence of Kobresia littledalei, the first chromosome-level genome in the family Cyperaceae.</title>
        <authorList>
            <person name="Qu G."/>
        </authorList>
    </citation>
    <scope>NUCLEOTIDE SEQUENCE</scope>
    <source>
        <strain evidence="5">C.B.Clarke</strain>
        <tissue evidence="5">Leaf</tissue>
    </source>
</reference>
<comment type="similarity">
    <text evidence="3">Belongs to the 3-hydroxybenzoate 6-hydroxylase family.</text>
</comment>
<feature type="domain" description="FAD-binding" evidence="4">
    <location>
        <begin position="6"/>
        <end position="351"/>
    </location>
</feature>
<evidence type="ECO:0000313" key="5">
    <source>
        <dbReference type="EMBL" id="KAF3341527.1"/>
    </source>
</evidence>
<dbReference type="PANTHER" id="PTHR45934:SF1">
    <property type="entry name" value="OS04G0423100 PROTEIN"/>
    <property type="match status" value="1"/>
</dbReference>
<dbReference type="Gene3D" id="3.50.50.60">
    <property type="entry name" value="FAD/NAD(P)-binding domain"/>
    <property type="match status" value="1"/>
</dbReference>
<dbReference type="PRINTS" id="PR00420">
    <property type="entry name" value="RNGMNOXGNASE"/>
</dbReference>
<organism evidence="5 6">
    <name type="scientific">Carex littledalei</name>
    <dbReference type="NCBI Taxonomy" id="544730"/>
    <lineage>
        <taxon>Eukaryota</taxon>
        <taxon>Viridiplantae</taxon>
        <taxon>Streptophyta</taxon>
        <taxon>Embryophyta</taxon>
        <taxon>Tracheophyta</taxon>
        <taxon>Spermatophyta</taxon>
        <taxon>Magnoliopsida</taxon>
        <taxon>Liliopsida</taxon>
        <taxon>Poales</taxon>
        <taxon>Cyperaceae</taxon>
        <taxon>Cyperoideae</taxon>
        <taxon>Cariceae</taxon>
        <taxon>Carex</taxon>
        <taxon>Carex subgen. Euthyceras</taxon>
    </lineage>
</organism>
<comment type="caution">
    <text evidence="5">The sequence shown here is derived from an EMBL/GenBank/DDBJ whole genome shotgun (WGS) entry which is preliminary data.</text>
</comment>
<dbReference type="Pfam" id="PF01494">
    <property type="entry name" value="FAD_binding_3"/>
    <property type="match status" value="1"/>
</dbReference>
<proteinExistence type="inferred from homology"/>
<dbReference type="GO" id="GO:0071949">
    <property type="term" value="F:FAD binding"/>
    <property type="evidence" value="ECO:0007669"/>
    <property type="project" value="InterPro"/>
</dbReference>
<dbReference type="EMBL" id="SWLB01000001">
    <property type="protein sequence ID" value="KAF3341527.1"/>
    <property type="molecule type" value="Genomic_DNA"/>
</dbReference>
<evidence type="ECO:0000256" key="3">
    <source>
        <dbReference type="ARBA" id="ARBA00024018"/>
    </source>
</evidence>
<protein>
    <submittedName>
        <fullName evidence="5">Zeaxanthin epoxidase</fullName>
    </submittedName>
</protein>
<keyword evidence="2" id="KW-0503">Monooxygenase</keyword>
<keyword evidence="6" id="KW-1185">Reference proteome</keyword>
<evidence type="ECO:0000256" key="1">
    <source>
        <dbReference type="ARBA" id="ARBA00023002"/>
    </source>
</evidence>
<dbReference type="InterPro" id="IPR002938">
    <property type="entry name" value="FAD-bd"/>
</dbReference>
<accession>A0A833RLC0</accession>